<dbReference type="Proteomes" id="UP000248646">
    <property type="component" value="Unassembled WGS sequence"/>
</dbReference>
<accession>A0A2W7MKY8</accession>
<dbReference type="InterPro" id="IPR011234">
    <property type="entry name" value="Fumarylacetoacetase-like_C"/>
</dbReference>
<dbReference type="PANTHER" id="PTHR30143">
    <property type="entry name" value="ACID HYDRATASE"/>
    <property type="match status" value="1"/>
</dbReference>
<keyword evidence="4" id="KW-1185">Reference proteome</keyword>
<dbReference type="OrthoDB" id="9792137at2"/>
<evidence type="ECO:0000256" key="1">
    <source>
        <dbReference type="ARBA" id="ARBA00023239"/>
    </source>
</evidence>
<sequence>MNIVAAAEALLQAEKEKKPIAPFTSLIEEISIKDAYQIQIYQIEKKVEQGALVKGKKIGLTSKVMQDMFNVSTPDYGHILDNMIFDEGSPIHVERFIQPKVEFEIAFVLKEDLIGPNITAKDVIAATAYVVPAIEIIDSRIEDWKFKFEDTVADNGSSAGAVIGQRQTKIGNVDLVTEKLSVYKNDQLIDEATGDAVMGNPVHAVAWLANTLSEYNISLQKGEIILAGALTKAIIFEPGDTFTAKFETLGEVSISFTEGGVIS</sequence>
<name>A0A2W7MKY8_9BACI</name>
<dbReference type="SUPFAM" id="SSF56529">
    <property type="entry name" value="FAH"/>
    <property type="match status" value="1"/>
</dbReference>
<gene>
    <name evidence="3" type="ORF">C7437_1011134</name>
</gene>
<feature type="domain" description="Fumarylacetoacetase-like C-terminal" evidence="2">
    <location>
        <begin position="83"/>
        <end position="252"/>
    </location>
</feature>
<dbReference type="GO" id="GO:0008684">
    <property type="term" value="F:2-oxopent-4-enoate hydratase activity"/>
    <property type="evidence" value="ECO:0007669"/>
    <property type="project" value="TreeGrafter"/>
</dbReference>
<dbReference type="PANTHER" id="PTHR30143:SF0">
    <property type="entry name" value="2-KETO-4-PENTENOATE HYDRATASE"/>
    <property type="match status" value="1"/>
</dbReference>
<dbReference type="InterPro" id="IPR050772">
    <property type="entry name" value="Hydratase-Decarb/MhpD_sf"/>
</dbReference>
<dbReference type="InterPro" id="IPR036663">
    <property type="entry name" value="Fumarylacetoacetase_C_sf"/>
</dbReference>
<organism evidence="3 4">
    <name type="scientific">Psychrobacillus insolitus</name>
    <dbReference type="NCBI Taxonomy" id="1461"/>
    <lineage>
        <taxon>Bacteria</taxon>
        <taxon>Bacillati</taxon>
        <taxon>Bacillota</taxon>
        <taxon>Bacilli</taxon>
        <taxon>Bacillales</taxon>
        <taxon>Bacillaceae</taxon>
        <taxon>Psychrobacillus</taxon>
    </lineage>
</organism>
<dbReference type="RefSeq" id="WP_111438608.1">
    <property type="nucleotide sequence ID" value="NZ_QKZI01000001.1"/>
</dbReference>
<dbReference type="EMBL" id="QKZI01000001">
    <property type="protein sequence ID" value="PZX08012.1"/>
    <property type="molecule type" value="Genomic_DNA"/>
</dbReference>
<evidence type="ECO:0000313" key="3">
    <source>
        <dbReference type="EMBL" id="PZX08012.1"/>
    </source>
</evidence>
<reference evidence="3 4" key="1">
    <citation type="submission" date="2018-06" db="EMBL/GenBank/DDBJ databases">
        <title>Genomic Encyclopedia of Type Strains, Phase IV (KMG-IV): sequencing the most valuable type-strain genomes for metagenomic binning, comparative biology and taxonomic classification.</title>
        <authorList>
            <person name="Goeker M."/>
        </authorList>
    </citation>
    <scope>NUCLEOTIDE SEQUENCE [LARGE SCALE GENOMIC DNA]</scope>
    <source>
        <strain evidence="3 4">DSM 5</strain>
    </source>
</reference>
<dbReference type="GO" id="GO:0005737">
    <property type="term" value="C:cytoplasm"/>
    <property type="evidence" value="ECO:0007669"/>
    <property type="project" value="TreeGrafter"/>
</dbReference>
<dbReference type="AlphaFoldDB" id="A0A2W7MKY8"/>
<evidence type="ECO:0000313" key="4">
    <source>
        <dbReference type="Proteomes" id="UP000248646"/>
    </source>
</evidence>
<dbReference type="Pfam" id="PF01557">
    <property type="entry name" value="FAA_hydrolase"/>
    <property type="match status" value="1"/>
</dbReference>
<proteinExistence type="predicted"/>
<comment type="caution">
    <text evidence="3">The sequence shown here is derived from an EMBL/GenBank/DDBJ whole genome shotgun (WGS) entry which is preliminary data.</text>
</comment>
<dbReference type="Gene3D" id="3.90.850.10">
    <property type="entry name" value="Fumarylacetoacetase-like, C-terminal domain"/>
    <property type="match status" value="1"/>
</dbReference>
<evidence type="ECO:0000259" key="2">
    <source>
        <dbReference type="Pfam" id="PF01557"/>
    </source>
</evidence>
<keyword evidence="1" id="KW-0456">Lyase</keyword>
<protein>
    <submittedName>
        <fullName evidence="3">2-keto-4-pentenoate hydratase</fullName>
    </submittedName>
</protein>